<dbReference type="OrthoDB" id="922532at2"/>
<dbReference type="InterPro" id="IPR001611">
    <property type="entry name" value="Leu-rich_rpt"/>
</dbReference>
<dbReference type="RefSeq" id="WP_148981000.1">
    <property type="nucleotide sequence ID" value="NZ_CP043315.1"/>
</dbReference>
<gene>
    <name evidence="4" type="ORF">FZC35_02080</name>
</gene>
<sequence>MYNEYITLFKLNKIKNAIQITGRVIIFAIPICSYCTGFALDKLHYPMYFCDVEIESYEQKEILRREISNDIKLYKKTNENEFVEFIYTKHERIATNAFKLLCRKSNSLSKLNKEPYLIYEISSYIFDKEKYFQFLLKYQSACKIMHTDFLFSLDPFEKGGLFQKMYAATHVKKYRENMEKTSKLRIGYCEHLCPFVSFLYKNLEMLEIDYNQEIDKKILYEFKLLTELNIRILHDYCIPKNTFNHLISLVKLNLSFCKLKSIPNLFNLKNLKELDLSNNDISRIKENDLKGLESLVSLSLNYNSIKCIVSKEDHEYFSSIKDDENASYWEIESLSYLPKLRQIYLTTYTNCLYISTNAKNILEIQLLNLEIYPNFQDENTMPHALLKEVIKSIAIQ</sequence>
<keyword evidence="3" id="KW-0812">Transmembrane</keyword>
<name>A0A5C0UET6_9PROT</name>
<evidence type="ECO:0000256" key="2">
    <source>
        <dbReference type="ARBA" id="ARBA00022737"/>
    </source>
</evidence>
<keyword evidence="3" id="KW-0472">Membrane</keyword>
<dbReference type="Gene3D" id="3.80.10.10">
    <property type="entry name" value="Ribonuclease Inhibitor"/>
    <property type="match status" value="1"/>
</dbReference>
<accession>A0A5C0UET6</accession>
<dbReference type="Proteomes" id="UP000325155">
    <property type="component" value="Chromosome"/>
</dbReference>
<dbReference type="Pfam" id="PF13855">
    <property type="entry name" value="LRR_8"/>
    <property type="match status" value="1"/>
</dbReference>
<dbReference type="PANTHER" id="PTHR24366:SF96">
    <property type="entry name" value="LEUCINE RICH REPEAT CONTAINING 53"/>
    <property type="match status" value="1"/>
</dbReference>
<dbReference type="PANTHER" id="PTHR24366">
    <property type="entry name" value="IG(IMMUNOGLOBULIN) AND LRR(LEUCINE RICH REPEAT) DOMAINS"/>
    <property type="match status" value="1"/>
</dbReference>
<evidence type="ECO:0000313" key="5">
    <source>
        <dbReference type="Proteomes" id="UP000325155"/>
    </source>
</evidence>
<dbReference type="KEGG" id="cip:FZC35_02080"/>
<reference evidence="4 5" key="1">
    <citation type="submission" date="2019-08" db="EMBL/GenBank/DDBJ databases">
        <title>Highly reduced genomes of protist endosymbionts show evolutionary convergence.</title>
        <authorList>
            <person name="George E."/>
            <person name="Husnik F."/>
            <person name="Tashyreva D."/>
            <person name="Prokopchuk G."/>
            <person name="Horak A."/>
            <person name="Kwong W.K."/>
            <person name="Lukes J."/>
            <person name="Keeling P.J."/>
        </authorList>
    </citation>
    <scope>NUCLEOTIDE SEQUENCE [LARGE SCALE GENOMIC DNA]</scope>
    <source>
        <strain evidence="4">1605</strain>
    </source>
</reference>
<evidence type="ECO:0000313" key="4">
    <source>
        <dbReference type="EMBL" id="QEK38153.1"/>
    </source>
</evidence>
<dbReference type="AlphaFoldDB" id="A0A5C0UET6"/>
<dbReference type="PROSITE" id="PS51450">
    <property type="entry name" value="LRR"/>
    <property type="match status" value="2"/>
</dbReference>
<feature type="transmembrane region" description="Helical" evidence="3">
    <location>
        <begin position="20"/>
        <end position="40"/>
    </location>
</feature>
<dbReference type="InterPro" id="IPR003591">
    <property type="entry name" value="Leu-rich_rpt_typical-subtyp"/>
</dbReference>
<keyword evidence="5" id="KW-1185">Reference proteome</keyword>
<evidence type="ECO:0000256" key="1">
    <source>
        <dbReference type="ARBA" id="ARBA00022614"/>
    </source>
</evidence>
<keyword evidence="2" id="KW-0677">Repeat</keyword>
<evidence type="ECO:0000256" key="3">
    <source>
        <dbReference type="SAM" id="Phobius"/>
    </source>
</evidence>
<dbReference type="SMART" id="SM00369">
    <property type="entry name" value="LRR_TYP"/>
    <property type="match status" value="3"/>
</dbReference>
<protein>
    <submittedName>
        <fullName evidence="4">Leucine-rich repeat domain-containing protein</fullName>
    </submittedName>
</protein>
<dbReference type="EMBL" id="CP043315">
    <property type="protein sequence ID" value="QEK38153.1"/>
    <property type="molecule type" value="Genomic_DNA"/>
</dbReference>
<keyword evidence="1" id="KW-0433">Leucine-rich repeat</keyword>
<dbReference type="InterPro" id="IPR032675">
    <property type="entry name" value="LRR_dom_sf"/>
</dbReference>
<proteinExistence type="predicted"/>
<organism evidence="4 5">
    <name type="scientific">Candidatus Cytomitobacter indipagum</name>
    <dbReference type="NCBI Taxonomy" id="2601575"/>
    <lineage>
        <taxon>Bacteria</taxon>
        <taxon>Pseudomonadati</taxon>
        <taxon>Pseudomonadota</taxon>
        <taxon>Alphaproteobacteria</taxon>
        <taxon>Holosporales</taxon>
        <taxon>Holosporaceae</taxon>
        <taxon>Candidatus Cytomitobacter</taxon>
    </lineage>
</organism>
<dbReference type="SUPFAM" id="SSF52075">
    <property type="entry name" value="Outer arm dynein light chain 1"/>
    <property type="match status" value="1"/>
</dbReference>
<keyword evidence="3" id="KW-1133">Transmembrane helix</keyword>